<sequence length="398" mass="45168">MVFHCRCFMIVESEYEATTQTKSASTKTFHTAFSDLNHGMTSSFFNLSDKPSNLRVFTVAELKTATRNFCPASKIGEGGFGSVYKGMIKSLEDPFREIQVAVKYADGVLQGHKEWITEINVLGVAQHPNLVKLIGYCAEDNDLGTQLLLVYEYMENGSVRHHLSTRVQTPLSWTMRLKIAQDTARGLAYLHEQMDFQIIFRDFKSSNILLDREWNAKLSDFGVARLGPQEGLTHISTAFAGTVKYAAPEYIETGRVSSKSDVWSYGVFLYELITGRRPLDGNRPQNEQKLLEWVKIYLDTKRFTLIIDSRLKGKYSLDSAQKLSLIANCCLSRDPKSRPTMSEVLEMVNQLITEVDIMPTQLLKCQENTKHKDENNQLGMSLWKLLKSCFKKECCCAS</sequence>
<evidence type="ECO:0000259" key="13">
    <source>
        <dbReference type="PROSITE" id="PS50011"/>
    </source>
</evidence>
<comment type="subcellular location">
    <subcellularLocation>
        <location evidence="1">Membrane</location>
        <topology evidence="1">Single-pass membrane protein</topology>
    </subcellularLocation>
</comment>
<dbReference type="OrthoDB" id="4062651at2759"/>
<evidence type="ECO:0000313" key="14">
    <source>
        <dbReference type="EMBL" id="KAF5783470.1"/>
    </source>
</evidence>
<dbReference type="CDD" id="cd14066">
    <property type="entry name" value="STKc_IRAK"/>
    <property type="match status" value="1"/>
</dbReference>
<dbReference type="Proteomes" id="UP000215914">
    <property type="component" value="Chromosome 11"/>
</dbReference>
<evidence type="ECO:0000256" key="6">
    <source>
        <dbReference type="ARBA" id="ARBA00022741"/>
    </source>
</evidence>
<name>A0A251TDW0_HELAN</name>
<evidence type="ECO:0000256" key="5">
    <source>
        <dbReference type="ARBA" id="ARBA00022692"/>
    </source>
</evidence>
<reference evidence="15" key="2">
    <citation type="submission" date="2017-02" db="EMBL/GenBank/DDBJ databases">
        <title>Sunflower complete genome.</title>
        <authorList>
            <person name="Langlade N."/>
            <person name="Munos S."/>
        </authorList>
    </citation>
    <scope>NUCLEOTIDE SEQUENCE [LARGE SCALE GENOMIC DNA]</scope>
    <source>
        <tissue evidence="15">Leaves</tissue>
    </source>
</reference>
<dbReference type="PANTHER" id="PTHR45621">
    <property type="entry name" value="OS01G0588500 PROTEIN-RELATED"/>
    <property type="match status" value="1"/>
</dbReference>
<proteinExistence type="predicted"/>
<evidence type="ECO:0000256" key="3">
    <source>
        <dbReference type="ARBA" id="ARBA00022553"/>
    </source>
</evidence>
<evidence type="ECO:0000313" key="15">
    <source>
        <dbReference type="EMBL" id="OTG08776.1"/>
    </source>
</evidence>
<dbReference type="InParanoid" id="A0A251TDW0"/>
<dbReference type="FunFam" id="1.10.510.10:FF:000146">
    <property type="entry name" value="LRR receptor-like serine/threonine-protein kinase IOS1"/>
    <property type="match status" value="1"/>
</dbReference>
<feature type="binding site" evidence="12">
    <location>
        <position position="103"/>
    </location>
    <ligand>
        <name>ATP</name>
        <dbReference type="ChEBI" id="CHEBI:30616"/>
    </ligand>
</feature>
<keyword evidence="16" id="KW-1185">Reference proteome</keyword>
<keyword evidence="11" id="KW-0675">Receptor</keyword>
<reference evidence="14 16" key="1">
    <citation type="journal article" date="2017" name="Nature">
        <title>The sunflower genome provides insights into oil metabolism, flowering and Asterid evolution.</title>
        <authorList>
            <person name="Badouin H."/>
            <person name="Gouzy J."/>
            <person name="Grassa C.J."/>
            <person name="Murat F."/>
            <person name="Staton S.E."/>
            <person name="Cottret L."/>
            <person name="Lelandais-Briere C."/>
            <person name="Owens G.L."/>
            <person name="Carrere S."/>
            <person name="Mayjonade B."/>
            <person name="Legrand L."/>
            <person name="Gill N."/>
            <person name="Kane N.C."/>
            <person name="Bowers J.E."/>
            <person name="Hubner S."/>
            <person name="Bellec A."/>
            <person name="Berard A."/>
            <person name="Berges H."/>
            <person name="Blanchet N."/>
            <person name="Boniface M.C."/>
            <person name="Brunel D."/>
            <person name="Catrice O."/>
            <person name="Chaidir N."/>
            <person name="Claudel C."/>
            <person name="Donnadieu C."/>
            <person name="Faraut T."/>
            <person name="Fievet G."/>
            <person name="Helmstetter N."/>
            <person name="King M."/>
            <person name="Knapp S.J."/>
            <person name="Lai Z."/>
            <person name="Le Paslier M.C."/>
            <person name="Lippi Y."/>
            <person name="Lorenzon L."/>
            <person name="Mandel J.R."/>
            <person name="Marage G."/>
            <person name="Marchand G."/>
            <person name="Marquand E."/>
            <person name="Bret-Mestries E."/>
            <person name="Morien E."/>
            <person name="Nambeesan S."/>
            <person name="Nguyen T."/>
            <person name="Pegot-Espagnet P."/>
            <person name="Pouilly N."/>
            <person name="Raftis F."/>
            <person name="Sallet E."/>
            <person name="Schiex T."/>
            <person name="Thomas J."/>
            <person name="Vandecasteele C."/>
            <person name="Vares D."/>
            <person name="Vear F."/>
            <person name="Vautrin S."/>
            <person name="Crespi M."/>
            <person name="Mangin B."/>
            <person name="Burke J.M."/>
            <person name="Salse J."/>
            <person name="Munos S."/>
            <person name="Vincourt P."/>
            <person name="Rieseberg L.H."/>
            <person name="Langlade N.B."/>
        </authorList>
    </citation>
    <scope>NUCLEOTIDE SEQUENCE [LARGE SCALE GENOMIC DNA]</scope>
    <source>
        <strain evidence="16">cv. SF193</strain>
        <tissue evidence="14">Leaves</tissue>
    </source>
</reference>
<dbReference type="Gene3D" id="3.30.200.20">
    <property type="entry name" value="Phosphorylase Kinase, domain 1"/>
    <property type="match status" value="1"/>
</dbReference>
<evidence type="ECO:0000256" key="12">
    <source>
        <dbReference type="PROSITE-ProRule" id="PRU10141"/>
    </source>
</evidence>
<evidence type="ECO:0000256" key="10">
    <source>
        <dbReference type="ARBA" id="ARBA00023136"/>
    </source>
</evidence>
<dbReference type="InterPro" id="IPR050823">
    <property type="entry name" value="Plant_Ser_Thr_Prot_Kinase"/>
</dbReference>
<dbReference type="Gene3D" id="1.10.510.10">
    <property type="entry name" value="Transferase(Phosphotransferase) domain 1"/>
    <property type="match status" value="1"/>
</dbReference>
<keyword evidence="3" id="KW-0597">Phosphoprotein</keyword>
<organism evidence="15 16">
    <name type="scientific">Helianthus annuus</name>
    <name type="common">Common sunflower</name>
    <dbReference type="NCBI Taxonomy" id="4232"/>
    <lineage>
        <taxon>Eukaryota</taxon>
        <taxon>Viridiplantae</taxon>
        <taxon>Streptophyta</taxon>
        <taxon>Embryophyta</taxon>
        <taxon>Tracheophyta</taxon>
        <taxon>Spermatophyta</taxon>
        <taxon>Magnoliopsida</taxon>
        <taxon>eudicotyledons</taxon>
        <taxon>Gunneridae</taxon>
        <taxon>Pentapetalae</taxon>
        <taxon>asterids</taxon>
        <taxon>campanulids</taxon>
        <taxon>Asterales</taxon>
        <taxon>Asteraceae</taxon>
        <taxon>Asteroideae</taxon>
        <taxon>Heliantheae alliance</taxon>
        <taxon>Heliantheae</taxon>
        <taxon>Helianthus</taxon>
    </lineage>
</organism>
<evidence type="ECO:0000256" key="4">
    <source>
        <dbReference type="ARBA" id="ARBA00022679"/>
    </source>
</evidence>
<dbReference type="GO" id="GO:0005524">
    <property type="term" value="F:ATP binding"/>
    <property type="evidence" value="ECO:0007669"/>
    <property type="project" value="UniProtKB-UniRule"/>
</dbReference>
<keyword evidence="2" id="KW-0723">Serine/threonine-protein kinase</keyword>
<evidence type="ECO:0000313" key="16">
    <source>
        <dbReference type="Proteomes" id="UP000215914"/>
    </source>
</evidence>
<keyword evidence="7" id="KW-0418">Kinase</keyword>
<dbReference type="Pfam" id="PF00069">
    <property type="entry name" value="Pkinase"/>
    <property type="match status" value="1"/>
</dbReference>
<dbReference type="GO" id="GO:0004674">
    <property type="term" value="F:protein serine/threonine kinase activity"/>
    <property type="evidence" value="ECO:0007669"/>
    <property type="project" value="UniProtKB-KW"/>
</dbReference>
<dbReference type="InterPro" id="IPR000719">
    <property type="entry name" value="Prot_kinase_dom"/>
</dbReference>
<keyword evidence="9" id="KW-1133">Transmembrane helix</keyword>
<accession>A0A251TDW0</accession>
<feature type="domain" description="Protein kinase" evidence="13">
    <location>
        <begin position="69"/>
        <end position="352"/>
    </location>
</feature>
<evidence type="ECO:0000256" key="11">
    <source>
        <dbReference type="ARBA" id="ARBA00023170"/>
    </source>
</evidence>
<keyword evidence="8 12" id="KW-0067">ATP-binding</keyword>
<dbReference type="InterPro" id="IPR011009">
    <property type="entry name" value="Kinase-like_dom_sf"/>
</dbReference>
<dbReference type="SUPFAM" id="SSF56112">
    <property type="entry name" value="Protein kinase-like (PK-like)"/>
    <property type="match status" value="1"/>
</dbReference>
<keyword evidence="4 14" id="KW-0808">Transferase</keyword>
<keyword evidence="10" id="KW-0472">Membrane</keyword>
<dbReference type="PROSITE" id="PS00107">
    <property type="entry name" value="PROTEIN_KINASE_ATP"/>
    <property type="match status" value="1"/>
</dbReference>
<dbReference type="EMBL" id="CM007900">
    <property type="protein sequence ID" value="OTG08776.1"/>
    <property type="molecule type" value="Genomic_DNA"/>
</dbReference>
<protein>
    <recommendedName>
        <fullName evidence="13">Protein kinase domain-containing protein</fullName>
    </recommendedName>
</protein>
<dbReference type="Gramene" id="mRNA:HanXRQr2_Chr11g0508311">
    <property type="protein sequence ID" value="mRNA:HanXRQr2_Chr11g0508311"/>
    <property type="gene ID" value="HanXRQr2_Chr11g0508311"/>
</dbReference>
<evidence type="ECO:0000256" key="2">
    <source>
        <dbReference type="ARBA" id="ARBA00022527"/>
    </source>
</evidence>
<gene>
    <name evidence="15" type="ORF">HannXRQ_Chr11g0345471</name>
    <name evidence="14" type="ORF">HanXRQr2_Chr11g0508311</name>
</gene>
<keyword evidence="6 12" id="KW-0547">Nucleotide-binding</keyword>
<dbReference type="EMBL" id="MNCJ02000326">
    <property type="protein sequence ID" value="KAF5783470.1"/>
    <property type="molecule type" value="Genomic_DNA"/>
</dbReference>
<dbReference type="InterPro" id="IPR017441">
    <property type="entry name" value="Protein_kinase_ATP_BS"/>
</dbReference>
<evidence type="ECO:0000256" key="9">
    <source>
        <dbReference type="ARBA" id="ARBA00022989"/>
    </source>
</evidence>
<evidence type="ECO:0000256" key="8">
    <source>
        <dbReference type="ARBA" id="ARBA00022840"/>
    </source>
</evidence>
<dbReference type="GO" id="GO:0016020">
    <property type="term" value="C:membrane"/>
    <property type="evidence" value="ECO:0007669"/>
    <property type="project" value="UniProtKB-SubCell"/>
</dbReference>
<dbReference type="AlphaFoldDB" id="A0A251TDW0"/>
<dbReference type="PROSITE" id="PS50011">
    <property type="entry name" value="PROTEIN_KINASE_DOM"/>
    <property type="match status" value="1"/>
</dbReference>
<reference evidence="14" key="3">
    <citation type="submission" date="2020-06" db="EMBL/GenBank/DDBJ databases">
        <title>Helianthus annuus Genome sequencing and assembly Release 2.</title>
        <authorList>
            <person name="Gouzy J."/>
            <person name="Langlade N."/>
            <person name="Munos S."/>
        </authorList>
    </citation>
    <scope>NUCLEOTIDE SEQUENCE</scope>
    <source>
        <tissue evidence="14">Leaves</tissue>
    </source>
</reference>
<evidence type="ECO:0000256" key="7">
    <source>
        <dbReference type="ARBA" id="ARBA00022777"/>
    </source>
</evidence>
<evidence type="ECO:0000256" key="1">
    <source>
        <dbReference type="ARBA" id="ARBA00004167"/>
    </source>
</evidence>
<keyword evidence="5" id="KW-0812">Transmembrane</keyword>